<sequence length="170" mass="19322">MVIRDKILEIAMKVGKTIIFVCTKESAGMLHNALVRGDYGYPVSTIHGDCTREKRDKIVKEFKDGYTTILISTDVLARGFDQSEVNLVVNYDLRVVHGSPSEPDNDVYLHRIGRAGRFGRKGAVFNLICGERDNMIMEKIEKHFKHNVTEVYSWTDNEQFEDALKKAGLI</sequence>
<keyword evidence="1" id="KW-0694">RNA-binding</keyword>
<protein>
    <submittedName>
        <fullName evidence="3">P-loop containing nucleoside triphosphate hydrolases superfamily protein</fullName>
    </submittedName>
</protein>
<dbReference type="Proteomes" id="UP000245207">
    <property type="component" value="Unassembled WGS sequence"/>
</dbReference>
<reference evidence="3 4" key="1">
    <citation type="journal article" date="2018" name="Mol. Plant">
        <title>The genome of Artemisia annua provides insight into the evolution of Asteraceae family and artemisinin biosynthesis.</title>
        <authorList>
            <person name="Shen Q."/>
            <person name="Zhang L."/>
            <person name="Liao Z."/>
            <person name="Wang S."/>
            <person name="Yan T."/>
            <person name="Shi P."/>
            <person name="Liu M."/>
            <person name="Fu X."/>
            <person name="Pan Q."/>
            <person name="Wang Y."/>
            <person name="Lv Z."/>
            <person name="Lu X."/>
            <person name="Zhang F."/>
            <person name="Jiang W."/>
            <person name="Ma Y."/>
            <person name="Chen M."/>
            <person name="Hao X."/>
            <person name="Li L."/>
            <person name="Tang Y."/>
            <person name="Lv G."/>
            <person name="Zhou Y."/>
            <person name="Sun X."/>
            <person name="Brodelius P.E."/>
            <person name="Rose J.K.C."/>
            <person name="Tang K."/>
        </authorList>
    </citation>
    <scope>NUCLEOTIDE SEQUENCE [LARGE SCALE GENOMIC DNA]</scope>
    <source>
        <strain evidence="4">cv. Huhao1</strain>
        <tissue evidence="3">Leaf</tissue>
    </source>
</reference>
<comment type="caution">
    <text evidence="3">The sequence shown here is derived from an EMBL/GenBank/DDBJ whole genome shotgun (WGS) entry which is preliminary data.</text>
</comment>
<dbReference type="Gene3D" id="3.40.50.300">
    <property type="entry name" value="P-loop containing nucleotide triphosphate hydrolases"/>
    <property type="match status" value="1"/>
</dbReference>
<evidence type="ECO:0000256" key="1">
    <source>
        <dbReference type="ARBA" id="ARBA00022884"/>
    </source>
</evidence>
<keyword evidence="3" id="KW-0378">Hydrolase</keyword>
<keyword evidence="4" id="KW-1185">Reference proteome</keyword>
<dbReference type="GO" id="GO:0016787">
    <property type="term" value="F:hydrolase activity"/>
    <property type="evidence" value="ECO:0007669"/>
    <property type="project" value="UniProtKB-KW"/>
</dbReference>
<feature type="domain" description="Helicase C-terminal" evidence="2">
    <location>
        <begin position="6"/>
        <end position="159"/>
    </location>
</feature>
<dbReference type="PROSITE" id="PS51194">
    <property type="entry name" value="HELICASE_CTER"/>
    <property type="match status" value="1"/>
</dbReference>
<dbReference type="PANTHER" id="PTHR47958">
    <property type="entry name" value="ATP-DEPENDENT RNA HELICASE DBP3"/>
    <property type="match status" value="1"/>
</dbReference>
<dbReference type="SUPFAM" id="SSF52540">
    <property type="entry name" value="P-loop containing nucleoside triphosphate hydrolases"/>
    <property type="match status" value="1"/>
</dbReference>
<dbReference type="EMBL" id="PKPP01016787">
    <property type="protein sequence ID" value="PWA37425.1"/>
    <property type="molecule type" value="Genomic_DNA"/>
</dbReference>
<accession>A0A2U1KKY9</accession>
<dbReference type="Pfam" id="PF00271">
    <property type="entry name" value="Helicase_C"/>
    <property type="match status" value="1"/>
</dbReference>
<gene>
    <name evidence="3" type="ORF">CTI12_AA590640</name>
</gene>
<proteinExistence type="predicted"/>
<dbReference type="InterPro" id="IPR001650">
    <property type="entry name" value="Helicase_C-like"/>
</dbReference>
<name>A0A2U1KKY9_ARTAN</name>
<evidence type="ECO:0000313" key="3">
    <source>
        <dbReference type="EMBL" id="PWA37425.1"/>
    </source>
</evidence>
<organism evidence="3 4">
    <name type="scientific">Artemisia annua</name>
    <name type="common">Sweet wormwood</name>
    <dbReference type="NCBI Taxonomy" id="35608"/>
    <lineage>
        <taxon>Eukaryota</taxon>
        <taxon>Viridiplantae</taxon>
        <taxon>Streptophyta</taxon>
        <taxon>Embryophyta</taxon>
        <taxon>Tracheophyta</taxon>
        <taxon>Spermatophyta</taxon>
        <taxon>Magnoliopsida</taxon>
        <taxon>eudicotyledons</taxon>
        <taxon>Gunneridae</taxon>
        <taxon>Pentapetalae</taxon>
        <taxon>asterids</taxon>
        <taxon>campanulids</taxon>
        <taxon>Asterales</taxon>
        <taxon>Asteraceae</taxon>
        <taxon>Asteroideae</taxon>
        <taxon>Anthemideae</taxon>
        <taxon>Artemisiinae</taxon>
        <taxon>Artemisia</taxon>
    </lineage>
</organism>
<dbReference type="GO" id="GO:0003723">
    <property type="term" value="F:RNA binding"/>
    <property type="evidence" value="ECO:0007669"/>
    <property type="project" value="UniProtKB-KW"/>
</dbReference>
<evidence type="ECO:0000313" key="4">
    <source>
        <dbReference type="Proteomes" id="UP000245207"/>
    </source>
</evidence>
<dbReference type="InterPro" id="IPR027417">
    <property type="entry name" value="P-loop_NTPase"/>
</dbReference>
<evidence type="ECO:0000259" key="2">
    <source>
        <dbReference type="PROSITE" id="PS51194"/>
    </source>
</evidence>
<dbReference type="SMART" id="SM00490">
    <property type="entry name" value="HELICc"/>
    <property type="match status" value="1"/>
</dbReference>
<dbReference type="AlphaFoldDB" id="A0A2U1KKY9"/>
<dbReference type="STRING" id="35608.A0A2U1KKY9"/>
<dbReference type="OrthoDB" id="10265785at2759"/>
<dbReference type="CDD" id="cd18787">
    <property type="entry name" value="SF2_C_DEAD"/>
    <property type="match status" value="1"/>
</dbReference>